<keyword evidence="3" id="KW-0808">Transferase</keyword>
<dbReference type="Pfam" id="PF13947">
    <property type="entry name" value="GUB_WAK_bind"/>
    <property type="match status" value="1"/>
</dbReference>
<evidence type="ECO:0000256" key="7">
    <source>
        <dbReference type="ARBA" id="ARBA00022777"/>
    </source>
</evidence>
<dbReference type="AlphaFoldDB" id="A0AA38KJR0"/>
<keyword evidence="7" id="KW-0418">Kinase</keyword>
<keyword evidence="4 13" id="KW-0812">Transmembrane</keyword>
<dbReference type="SUPFAM" id="SSF56112">
    <property type="entry name" value="Protein kinase-like (PK-like)"/>
    <property type="match status" value="1"/>
</dbReference>
<evidence type="ECO:0000256" key="3">
    <source>
        <dbReference type="ARBA" id="ARBA00022679"/>
    </source>
</evidence>
<keyword evidence="5" id="KW-0732">Signal</keyword>
<name>A0AA38KJR0_TAXCH</name>
<dbReference type="Pfam" id="PF07714">
    <property type="entry name" value="PK_Tyr_Ser-Thr"/>
    <property type="match status" value="1"/>
</dbReference>
<dbReference type="Gene3D" id="3.30.200.20">
    <property type="entry name" value="Phosphorylase Kinase, domain 1"/>
    <property type="match status" value="1"/>
</dbReference>
<feature type="non-terminal residue" evidence="15">
    <location>
        <position position="606"/>
    </location>
</feature>
<dbReference type="InterPro" id="IPR045874">
    <property type="entry name" value="LRK10/LRL21-25-like"/>
</dbReference>
<feature type="transmembrane region" description="Helical" evidence="13">
    <location>
        <begin position="269"/>
        <end position="291"/>
    </location>
</feature>
<evidence type="ECO:0000256" key="5">
    <source>
        <dbReference type="ARBA" id="ARBA00022729"/>
    </source>
</evidence>
<dbReference type="EMBL" id="JAHRHJ020000008">
    <property type="protein sequence ID" value="KAH9306306.1"/>
    <property type="molecule type" value="Genomic_DNA"/>
</dbReference>
<evidence type="ECO:0000256" key="12">
    <source>
        <dbReference type="PROSITE-ProRule" id="PRU10141"/>
    </source>
</evidence>
<evidence type="ECO:0000256" key="10">
    <source>
        <dbReference type="ARBA" id="ARBA00023136"/>
    </source>
</evidence>
<comment type="subcellular location">
    <subcellularLocation>
        <location evidence="1">Membrane</location>
        <topology evidence="1">Single-pass type I membrane protein</topology>
    </subcellularLocation>
</comment>
<dbReference type="InterPro" id="IPR032872">
    <property type="entry name" value="WAK_assoc_C"/>
</dbReference>
<dbReference type="Pfam" id="PF14380">
    <property type="entry name" value="WAK_assoc"/>
    <property type="match status" value="1"/>
</dbReference>
<dbReference type="PANTHER" id="PTHR27009">
    <property type="entry name" value="RUST RESISTANCE KINASE LR10-RELATED"/>
    <property type="match status" value="1"/>
</dbReference>
<keyword evidence="10 13" id="KW-0472">Membrane</keyword>
<keyword evidence="2" id="KW-0723">Serine/threonine-protein kinase</keyword>
<evidence type="ECO:0000256" key="11">
    <source>
        <dbReference type="ARBA" id="ARBA00023180"/>
    </source>
</evidence>
<evidence type="ECO:0000256" key="2">
    <source>
        <dbReference type="ARBA" id="ARBA00022527"/>
    </source>
</evidence>
<dbReference type="PROSITE" id="PS00108">
    <property type="entry name" value="PROTEIN_KINASE_ST"/>
    <property type="match status" value="1"/>
</dbReference>
<proteinExistence type="predicted"/>
<evidence type="ECO:0000256" key="1">
    <source>
        <dbReference type="ARBA" id="ARBA00004479"/>
    </source>
</evidence>
<keyword evidence="16" id="KW-1185">Reference proteome</keyword>
<dbReference type="FunFam" id="3.30.200.20:FF:000178">
    <property type="entry name" value="serine/threonine-protein kinase PBS1-like"/>
    <property type="match status" value="1"/>
</dbReference>
<gene>
    <name evidence="15" type="ORF">KI387_010710</name>
</gene>
<dbReference type="InterPro" id="IPR025287">
    <property type="entry name" value="WAK_GUB"/>
</dbReference>
<evidence type="ECO:0000313" key="15">
    <source>
        <dbReference type="EMBL" id="KAH9306306.1"/>
    </source>
</evidence>
<dbReference type="InterPro" id="IPR000719">
    <property type="entry name" value="Prot_kinase_dom"/>
</dbReference>
<keyword evidence="11" id="KW-0325">Glycoprotein</keyword>
<organism evidence="15 16">
    <name type="scientific">Taxus chinensis</name>
    <name type="common">Chinese yew</name>
    <name type="synonym">Taxus wallichiana var. chinensis</name>
    <dbReference type="NCBI Taxonomy" id="29808"/>
    <lineage>
        <taxon>Eukaryota</taxon>
        <taxon>Viridiplantae</taxon>
        <taxon>Streptophyta</taxon>
        <taxon>Embryophyta</taxon>
        <taxon>Tracheophyta</taxon>
        <taxon>Spermatophyta</taxon>
        <taxon>Pinopsida</taxon>
        <taxon>Pinidae</taxon>
        <taxon>Conifers II</taxon>
        <taxon>Cupressales</taxon>
        <taxon>Taxaceae</taxon>
        <taxon>Taxus</taxon>
    </lineage>
</organism>
<feature type="binding site" evidence="12">
    <location>
        <position position="361"/>
    </location>
    <ligand>
        <name>ATP</name>
        <dbReference type="ChEBI" id="CHEBI:30616"/>
    </ligand>
</feature>
<feature type="domain" description="Protein kinase" evidence="14">
    <location>
        <begin position="333"/>
        <end position="606"/>
    </location>
</feature>
<dbReference type="GO" id="GO:0030247">
    <property type="term" value="F:polysaccharide binding"/>
    <property type="evidence" value="ECO:0007669"/>
    <property type="project" value="InterPro"/>
</dbReference>
<evidence type="ECO:0000256" key="9">
    <source>
        <dbReference type="ARBA" id="ARBA00022989"/>
    </source>
</evidence>
<dbReference type="GO" id="GO:0016020">
    <property type="term" value="C:membrane"/>
    <property type="evidence" value="ECO:0007669"/>
    <property type="project" value="UniProtKB-SubCell"/>
</dbReference>
<dbReference type="SMART" id="SM00220">
    <property type="entry name" value="S_TKc"/>
    <property type="match status" value="1"/>
</dbReference>
<keyword evidence="9 13" id="KW-1133">Transmembrane helix</keyword>
<dbReference type="GO" id="GO:0005524">
    <property type="term" value="F:ATP binding"/>
    <property type="evidence" value="ECO:0007669"/>
    <property type="project" value="UniProtKB-UniRule"/>
</dbReference>
<evidence type="ECO:0000259" key="14">
    <source>
        <dbReference type="PROSITE" id="PS50011"/>
    </source>
</evidence>
<sequence>MISDSRSWWNILEMDGLAVHLSHSMLFDIFHQCRLRFRFLLFTVLISCLASSCGACQVFKCGSYVFGYPFGGRNSGCGDPALQLDCDHEQYMPVINISGFQYYIKYPHTYVMPSNKLDKNSTHNMTLIDRSLQGDKCNIPSPSNNTAQFWSSPQFHIRGEYENLTLLQQCAPEIIGDLTPLPCNSSWYYSSKSDTGVDSKCESRVVLPVQKSKKRSIEEQILDGFWFRIEWNVSENCSVCDSNGGRCAYDNRSMEFCSGANGLKTKRTIIRSVAIGTGALLFIAVSLVVFYRKRLFSSSSKNPHLSTVEKFLNDYVHEMPARYSYSQLKKITNNFADKLGEGGFGVVYKGNLPSGNVVAVKMLDQSRQSETQFVNEVATIGRIHHIHLVRLLGYCFEGFRSALLYEYMANGSLDKLILARRNDRKNTLNWQQLYSIALGAARGIAYLHAECHSRIIHFDIKPHNILLDEEFTAKVADFGLAKLCGRRDDHVSVTVARGTPGYIAPEVWSRNLGPVTDKSDVYGFGMMLLEMVGGTKNIDVQVSRSSQLYFPECAFKMIESGELPMRLRERNGGELQVAEEENGMQIDKSGIVVHSIQFQRSAGDDE</sequence>
<dbReference type="PROSITE" id="PS50011">
    <property type="entry name" value="PROTEIN_KINASE_DOM"/>
    <property type="match status" value="1"/>
</dbReference>
<evidence type="ECO:0000256" key="6">
    <source>
        <dbReference type="ARBA" id="ARBA00022741"/>
    </source>
</evidence>
<dbReference type="PROSITE" id="PS00107">
    <property type="entry name" value="PROTEIN_KINASE_ATP"/>
    <property type="match status" value="1"/>
</dbReference>
<dbReference type="Proteomes" id="UP000824469">
    <property type="component" value="Unassembled WGS sequence"/>
</dbReference>
<dbReference type="InterPro" id="IPR017441">
    <property type="entry name" value="Protein_kinase_ATP_BS"/>
</dbReference>
<reference evidence="15 16" key="1">
    <citation type="journal article" date="2021" name="Nat. Plants">
        <title>The Taxus genome provides insights into paclitaxel biosynthesis.</title>
        <authorList>
            <person name="Xiong X."/>
            <person name="Gou J."/>
            <person name="Liao Q."/>
            <person name="Li Y."/>
            <person name="Zhou Q."/>
            <person name="Bi G."/>
            <person name="Li C."/>
            <person name="Du R."/>
            <person name="Wang X."/>
            <person name="Sun T."/>
            <person name="Guo L."/>
            <person name="Liang H."/>
            <person name="Lu P."/>
            <person name="Wu Y."/>
            <person name="Zhang Z."/>
            <person name="Ro D.K."/>
            <person name="Shang Y."/>
            <person name="Huang S."/>
            <person name="Yan J."/>
        </authorList>
    </citation>
    <scope>NUCLEOTIDE SEQUENCE [LARGE SCALE GENOMIC DNA]</scope>
    <source>
        <strain evidence="15">Ta-2019</strain>
    </source>
</reference>
<evidence type="ECO:0000256" key="8">
    <source>
        <dbReference type="ARBA" id="ARBA00022840"/>
    </source>
</evidence>
<evidence type="ECO:0000313" key="16">
    <source>
        <dbReference type="Proteomes" id="UP000824469"/>
    </source>
</evidence>
<keyword evidence="8 12" id="KW-0067">ATP-binding</keyword>
<dbReference type="InterPro" id="IPR008271">
    <property type="entry name" value="Ser/Thr_kinase_AS"/>
</dbReference>
<dbReference type="Gene3D" id="1.10.510.10">
    <property type="entry name" value="Transferase(Phosphotransferase) domain 1"/>
    <property type="match status" value="1"/>
</dbReference>
<keyword evidence="6 12" id="KW-0547">Nucleotide-binding</keyword>
<dbReference type="InterPro" id="IPR001245">
    <property type="entry name" value="Ser-Thr/Tyr_kinase_cat_dom"/>
</dbReference>
<dbReference type="FunFam" id="1.10.510.10:FF:001424">
    <property type="entry name" value="Protein kinase superfamily protein"/>
    <property type="match status" value="1"/>
</dbReference>
<evidence type="ECO:0000256" key="13">
    <source>
        <dbReference type="SAM" id="Phobius"/>
    </source>
</evidence>
<evidence type="ECO:0000256" key="4">
    <source>
        <dbReference type="ARBA" id="ARBA00022692"/>
    </source>
</evidence>
<protein>
    <recommendedName>
        <fullName evidence="14">Protein kinase domain-containing protein</fullName>
    </recommendedName>
</protein>
<dbReference type="OMA" id="CASINMS"/>
<comment type="caution">
    <text evidence="15">The sequence shown here is derived from an EMBL/GenBank/DDBJ whole genome shotgun (WGS) entry which is preliminary data.</text>
</comment>
<dbReference type="GO" id="GO:0004674">
    <property type="term" value="F:protein serine/threonine kinase activity"/>
    <property type="evidence" value="ECO:0007669"/>
    <property type="project" value="UniProtKB-KW"/>
</dbReference>
<accession>A0AA38KJR0</accession>
<dbReference type="InterPro" id="IPR011009">
    <property type="entry name" value="Kinase-like_dom_sf"/>
</dbReference>